<feature type="signal peptide" evidence="3">
    <location>
        <begin position="1"/>
        <end position="18"/>
    </location>
</feature>
<feature type="chain" id="PRO_5043657692" evidence="3">
    <location>
        <begin position="19"/>
        <end position="397"/>
    </location>
</feature>
<feature type="region of interest" description="Disordered" evidence="1">
    <location>
        <begin position="197"/>
        <end position="248"/>
    </location>
</feature>
<feature type="transmembrane region" description="Helical" evidence="2">
    <location>
        <begin position="362"/>
        <end position="384"/>
    </location>
</feature>
<dbReference type="KEGG" id="psim:KR76_20450"/>
<dbReference type="HOGENOM" id="CLU_050010_0_0_11"/>
<organism evidence="4 5">
    <name type="scientific">Nocardioides simplex</name>
    <name type="common">Arthrobacter simplex</name>
    <dbReference type="NCBI Taxonomy" id="2045"/>
    <lineage>
        <taxon>Bacteria</taxon>
        <taxon>Bacillati</taxon>
        <taxon>Actinomycetota</taxon>
        <taxon>Actinomycetes</taxon>
        <taxon>Propionibacteriales</taxon>
        <taxon>Nocardioidaceae</taxon>
        <taxon>Pimelobacter</taxon>
    </lineage>
</organism>
<reference evidence="4 5" key="1">
    <citation type="journal article" date="2015" name="Genome Announc.">
        <title>Complete Genome Sequence of Steroid-Transforming Nocardioides simplex VKM Ac-2033D.</title>
        <authorList>
            <person name="Shtratnikova V.Y."/>
            <person name="Schelkunov M.I."/>
            <person name="Pekov Y.A."/>
            <person name="Fokina V.V."/>
            <person name="Logacheva M.D."/>
            <person name="Sokolov S.L."/>
            <person name="Bragin E.Y."/>
            <person name="Ashapkin V.V."/>
            <person name="Donova M.V."/>
        </authorList>
    </citation>
    <scope>NUCLEOTIDE SEQUENCE [LARGE SCALE GENOMIC DNA]</scope>
    <source>
        <strain evidence="4 5">VKM Ac-2033D</strain>
    </source>
</reference>
<keyword evidence="2" id="KW-1133">Transmembrane helix</keyword>
<keyword evidence="5" id="KW-1185">Reference proteome</keyword>
<feature type="compositionally biased region" description="Polar residues" evidence="1">
    <location>
        <begin position="215"/>
        <end position="224"/>
    </location>
</feature>
<gene>
    <name evidence="4" type="ORF">KR76_20450</name>
</gene>
<dbReference type="STRING" id="2045.KR76_20450"/>
<dbReference type="Proteomes" id="UP000030300">
    <property type="component" value="Chromosome"/>
</dbReference>
<dbReference type="GeneID" id="96611167"/>
<evidence type="ECO:0000256" key="1">
    <source>
        <dbReference type="SAM" id="MobiDB-lite"/>
    </source>
</evidence>
<proteinExistence type="predicted"/>
<keyword evidence="2" id="KW-0812">Transmembrane</keyword>
<protein>
    <submittedName>
        <fullName evidence="4">Putative minor silk ampullate protein</fullName>
    </submittedName>
</protein>
<accession>A0A0C5XMG1</accession>
<keyword evidence="3" id="KW-0732">Signal</keyword>
<dbReference type="OrthoDB" id="4775562at2"/>
<evidence type="ECO:0000256" key="3">
    <source>
        <dbReference type="SAM" id="SignalP"/>
    </source>
</evidence>
<name>A0A0C5XMG1_NOCSI</name>
<dbReference type="RefSeq" id="WP_052138925.1">
    <property type="nucleotide sequence ID" value="NZ_BJMC01000010.1"/>
</dbReference>
<dbReference type="Gene3D" id="2.60.40.230">
    <property type="entry name" value="Neocarzinostatin-like"/>
    <property type="match status" value="1"/>
</dbReference>
<evidence type="ECO:0000313" key="5">
    <source>
        <dbReference type="Proteomes" id="UP000030300"/>
    </source>
</evidence>
<evidence type="ECO:0000313" key="4">
    <source>
        <dbReference type="EMBL" id="AJR18647.1"/>
    </source>
</evidence>
<feature type="compositionally biased region" description="Low complexity" evidence="1">
    <location>
        <begin position="230"/>
        <end position="248"/>
    </location>
</feature>
<dbReference type="AlphaFoldDB" id="A0A0C5XMG1"/>
<dbReference type="EMBL" id="CP009896">
    <property type="protein sequence ID" value="AJR18647.1"/>
    <property type="molecule type" value="Genomic_DNA"/>
</dbReference>
<evidence type="ECO:0000256" key="2">
    <source>
        <dbReference type="SAM" id="Phobius"/>
    </source>
</evidence>
<keyword evidence="2" id="KW-0472">Membrane</keyword>
<sequence length="397" mass="39886">MTRLSAAAARLLTLTLLAAGLAVGVTGTTAAPAAAAGRTTVTNDRGSAAADSRYRTPLTIRGSGFQVVKGGFGGVYVMFGWVDDARGGSWKPSRGGVVGKDYRYIPDAENAAANQGYLRFIAFPGSSTAGEANGTLAANGSFRTTITVPGPTFQSVDRNGKVATVDCLKVTCGVITIGAHGVKNRANESFTPVRFTDVYDSAPPSSSGSEPDAQTGAQPGSPSGSAPEDGAANPATTPTAGAATGKVAPKLTTDRLTAKVGNTLAFTATGFRPGEQVLGVLDDGVAGIGPMVAGPSGEVAGILPLPRTLTAGTHELRLTGAASGGSTTERFAVRPADDAPAPAAAGTADDADDDQALGAGRIFLLVAAAVFVLALLGLALRLLLRRRAGQHRPEVTA</sequence>